<dbReference type="RefSeq" id="WP_196272606.1">
    <property type="nucleotide sequence ID" value="NZ_JADQDO010000007.1"/>
</dbReference>
<dbReference type="AlphaFoldDB" id="A0A931BXG9"/>
<proteinExistence type="predicted"/>
<name>A0A931BXG9_9HYPH</name>
<reference evidence="1" key="1">
    <citation type="submission" date="2020-11" db="EMBL/GenBank/DDBJ databases">
        <authorList>
            <person name="Kim M.K."/>
        </authorList>
    </citation>
    <scope>NUCLEOTIDE SEQUENCE</scope>
    <source>
        <strain evidence="1">BT350</strain>
    </source>
</reference>
<gene>
    <name evidence="1" type="ORF">I2H38_14660</name>
</gene>
<comment type="caution">
    <text evidence="1">The sequence shown here is derived from an EMBL/GenBank/DDBJ whole genome shotgun (WGS) entry which is preliminary data.</text>
</comment>
<protein>
    <submittedName>
        <fullName evidence="1">Uncharacterized protein</fullName>
    </submittedName>
</protein>
<accession>A0A931BXG9</accession>
<sequence>MTGVNAAFAYFGAAGRNPRWSWSARSPDGKTVVVTMWKDLITYENGTAIYDGGDVII</sequence>
<keyword evidence="2" id="KW-1185">Reference proteome</keyword>
<dbReference type="EMBL" id="JADQDO010000007">
    <property type="protein sequence ID" value="MBF9234617.1"/>
    <property type="molecule type" value="Genomic_DNA"/>
</dbReference>
<evidence type="ECO:0000313" key="2">
    <source>
        <dbReference type="Proteomes" id="UP000599312"/>
    </source>
</evidence>
<organism evidence="1 2">
    <name type="scientific">Microvirga alba</name>
    <dbReference type="NCBI Taxonomy" id="2791025"/>
    <lineage>
        <taxon>Bacteria</taxon>
        <taxon>Pseudomonadati</taxon>
        <taxon>Pseudomonadota</taxon>
        <taxon>Alphaproteobacteria</taxon>
        <taxon>Hyphomicrobiales</taxon>
        <taxon>Methylobacteriaceae</taxon>
        <taxon>Microvirga</taxon>
    </lineage>
</organism>
<dbReference type="Proteomes" id="UP000599312">
    <property type="component" value="Unassembled WGS sequence"/>
</dbReference>
<evidence type="ECO:0000313" key="1">
    <source>
        <dbReference type="EMBL" id="MBF9234617.1"/>
    </source>
</evidence>